<dbReference type="EMBL" id="FOQO01000001">
    <property type="protein sequence ID" value="SFH90396.1"/>
    <property type="molecule type" value="Genomic_DNA"/>
</dbReference>
<gene>
    <name evidence="1" type="ORF">SAMN05444682_101643</name>
</gene>
<evidence type="ECO:0000313" key="2">
    <source>
        <dbReference type="Proteomes" id="UP000198670"/>
    </source>
</evidence>
<evidence type="ECO:0000313" key="1">
    <source>
        <dbReference type="EMBL" id="SFH90396.1"/>
    </source>
</evidence>
<organism evidence="1 2">
    <name type="scientific">Parapedobacter indicus</name>
    <dbReference type="NCBI Taxonomy" id="1477437"/>
    <lineage>
        <taxon>Bacteria</taxon>
        <taxon>Pseudomonadati</taxon>
        <taxon>Bacteroidota</taxon>
        <taxon>Sphingobacteriia</taxon>
        <taxon>Sphingobacteriales</taxon>
        <taxon>Sphingobacteriaceae</taxon>
        <taxon>Parapedobacter</taxon>
    </lineage>
</organism>
<reference evidence="1 2" key="1">
    <citation type="submission" date="2016-10" db="EMBL/GenBank/DDBJ databases">
        <authorList>
            <person name="de Groot N.N."/>
        </authorList>
    </citation>
    <scope>NUCLEOTIDE SEQUENCE [LARGE SCALE GENOMIC DNA]</scope>
    <source>
        <strain evidence="1 2">RK1</strain>
    </source>
</reference>
<dbReference type="Proteomes" id="UP000198670">
    <property type="component" value="Unassembled WGS sequence"/>
</dbReference>
<accession>A0A1I3DUI6</accession>
<protein>
    <submittedName>
        <fullName evidence="1">Uncharacterized protein</fullName>
    </submittedName>
</protein>
<dbReference type="STRING" id="1477437.SAMN05444682_101643"/>
<name>A0A1I3DUI6_9SPHI</name>
<sequence length="85" mass="10219">MNKPYELEFYYKGDVIDLKSFDILPNVPDIGEEIYLQCENENMNDDGYYFKVIEKRSLFFSSPRLRQKVMIKLDRIEPTDWSNVL</sequence>
<keyword evidence="2" id="KW-1185">Reference proteome</keyword>
<proteinExistence type="predicted"/>
<dbReference type="AlphaFoldDB" id="A0A1I3DUI6"/>